<dbReference type="OrthoDB" id="1758196at2"/>
<comment type="caution">
    <text evidence="1">The sequence shown here is derived from an EMBL/GenBank/DDBJ whole genome shotgun (WGS) entry which is preliminary data.</text>
</comment>
<dbReference type="AlphaFoldDB" id="A0A371IR59"/>
<evidence type="ECO:0000313" key="2">
    <source>
        <dbReference type="Proteomes" id="UP000243494"/>
    </source>
</evidence>
<dbReference type="EMBL" id="NOJZ02000022">
    <property type="protein sequence ID" value="RDY22967.1"/>
    <property type="molecule type" value="Genomic_DNA"/>
</dbReference>
<reference evidence="1 2" key="1">
    <citation type="journal article" date="2017" name="Genome Announc.">
        <title>Draft Genome Sequence of Romboutsia maritimum sp. nov. Strain CCRI-22766(T), Isolated from Coastal Estuarine Mud.</title>
        <authorList>
            <person name="Maheux A.F."/>
            <person name="Boudreau D.K."/>
            <person name="Berube E."/>
            <person name="Boissinot M."/>
            <person name="Raymond F."/>
            <person name="Brodeur S."/>
            <person name="Corbeil J."/>
            <person name="Brightwell G."/>
            <person name="Broda D."/>
            <person name="Omar R.F."/>
            <person name="Bergeron M.G."/>
        </authorList>
    </citation>
    <scope>NUCLEOTIDE SEQUENCE [LARGE SCALE GENOMIC DNA]</scope>
    <source>
        <strain evidence="1 2">CCRI-22766</strain>
    </source>
</reference>
<evidence type="ECO:0000313" key="1">
    <source>
        <dbReference type="EMBL" id="RDY22967.1"/>
    </source>
</evidence>
<accession>A0A371IR59</accession>
<dbReference type="Proteomes" id="UP000243494">
    <property type="component" value="Unassembled WGS sequence"/>
</dbReference>
<sequence>MTKKQKDKIIDQTTFLGPYDDQYYEIKGNLDIEDSTDSETTNILDFRVTNSKNSYPLNKSHDGNTKTK</sequence>
<keyword evidence="2" id="KW-1185">Reference proteome</keyword>
<protein>
    <submittedName>
        <fullName evidence="1">Uncharacterized protein</fullName>
    </submittedName>
</protein>
<proteinExistence type="predicted"/>
<organism evidence="1 2">
    <name type="scientific">Romboutsia maritimum</name>
    <dbReference type="NCBI Taxonomy" id="2020948"/>
    <lineage>
        <taxon>Bacteria</taxon>
        <taxon>Bacillati</taxon>
        <taxon>Bacillota</taxon>
        <taxon>Clostridia</taxon>
        <taxon>Peptostreptococcales</taxon>
        <taxon>Peptostreptococcaceae</taxon>
        <taxon>Romboutsia</taxon>
    </lineage>
</organism>
<dbReference type="RefSeq" id="WP_095405805.1">
    <property type="nucleotide sequence ID" value="NZ_NOJZ02000022.1"/>
</dbReference>
<name>A0A371IR59_9FIRM</name>
<gene>
    <name evidence="1" type="ORF">CHF27_010705</name>
</gene>